<dbReference type="Proteomes" id="UP001589858">
    <property type="component" value="Unassembled WGS sequence"/>
</dbReference>
<feature type="region of interest" description="Disordered" evidence="1">
    <location>
        <begin position="259"/>
        <end position="281"/>
    </location>
</feature>
<feature type="compositionally biased region" description="Pro residues" evidence="1">
    <location>
        <begin position="268"/>
        <end position="281"/>
    </location>
</feature>
<keyword evidence="2" id="KW-1133">Transmembrane helix</keyword>
<accession>A0ABV6SB93</accession>
<keyword evidence="4" id="KW-1185">Reference proteome</keyword>
<feature type="transmembrane region" description="Helical" evidence="2">
    <location>
        <begin position="217"/>
        <end position="234"/>
    </location>
</feature>
<evidence type="ECO:0000256" key="1">
    <source>
        <dbReference type="SAM" id="MobiDB-lite"/>
    </source>
</evidence>
<feature type="transmembrane region" description="Helical" evidence="2">
    <location>
        <begin position="7"/>
        <end position="32"/>
    </location>
</feature>
<sequence>MAQIGNWLLSAPLALIGLILYGAMIIAAFAGWRLRVRNGVADASRSHNEEGYIVSSVMGLLALLVGFTFSLSIDRFDARRQMVLAESNAIGTTYLRTQLLPAPHRDRLSALLRDYTDNRILLAREARSAVPSQALARSDQLIIDLWKATVAAFPAMDGRPLSSAYISSMNEMIDMDAARQQSRRSHVPLEVFLMLIVYQVIAAAVLGYVLAGRRGRTTAALLLVLFGGTLLLVIDIDRPMSGGITEDQRPMLQLQQMMHAQPAGSFGPSPPIPGKAPPPSD</sequence>
<keyword evidence="2" id="KW-0472">Membrane</keyword>
<reference evidence="3 4" key="1">
    <citation type="submission" date="2024-09" db="EMBL/GenBank/DDBJ databases">
        <authorList>
            <person name="Sun Q."/>
            <person name="Mori K."/>
        </authorList>
    </citation>
    <scope>NUCLEOTIDE SEQUENCE [LARGE SCALE GENOMIC DNA]</scope>
    <source>
        <strain evidence="3 4">CICC 11035S</strain>
    </source>
</reference>
<evidence type="ECO:0000313" key="3">
    <source>
        <dbReference type="EMBL" id="MFC0686281.1"/>
    </source>
</evidence>
<protein>
    <recommendedName>
        <fullName evidence="5">DUF4239 domain-containing protein</fullName>
    </recommendedName>
</protein>
<dbReference type="InterPro" id="IPR025333">
    <property type="entry name" value="DUF4239"/>
</dbReference>
<feature type="transmembrane region" description="Helical" evidence="2">
    <location>
        <begin position="52"/>
        <end position="73"/>
    </location>
</feature>
<dbReference type="EMBL" id="JBHLTM010000061">
    <property type="protein sequence ID" value="MFC0686281.1"/>
    <property type="molecule type" value="Genomic_DNA"/>
</dbReference>
<organism evidence="3 4">
    <name type="scientific">Novosphingobium clariflavum</name>
    <dbReference type="NCBI Taxonomy" id="2029884"/>
    <lineage>
        <taxon>Bacteria</taxon>
        <taxon>Pseudomonadati</taxon>
        <taxon>Pseudomonadota</taxon>
        <taxon>Alphaproteobacteria</taxon>
        <taxon>Sphingomonadales</taxon>
        <taxon>Sphingomonadaceae</taxon>
        <taxon>Novosphingobium</taxon>
    </lineage>
</organism>
<feature type="transmembrane region" description="Helical" evidence="2">
    <location>
        <begin position="189"/>
        <end position="211"/>
    </location>
</feature>
<evidence type="ECO:0000256" key="2">
    <source>
        <dbReference type="SAM" id="Phobius"/>
    </source>
</evidence>
<proteinExistence type="predicted"/>
<gene>
    <name evidence="3" type="ORF">ACFFF8_16960</name>
</gene>
<name>A0ABV6SB93_9SPHN</name>
<evidence type="ECO:0000313" key="4">
    <source>
        <dbReference type="Proteomes" id="UP001589858"/>
    </source>
</evidence>
<keyword evidence="2" id="KW-0812">Transmembrane</keyword>
<comment type="caution">
    <text evidence="3">The sequence shown here is derived from an EMBL/GenBank/DDBJ whole genome shotgun (WGS) entry which is preliminary data.</text>
</comment>
<evidence type="ECO:0008006" key="5">
    <source>
        <dbReference type="Google" id="ProtNLM"/>
    </source>
</evidence>
<dbReference type="RefSeq" id="WP_267218987.1">
    <property type="nucleotide sequence ID" value="NZ_JAPCWC010000002.1"/>
</dbReference>
<dbReference type="Pfam" id="PF14023">
    <property type="entry name" value="Bestrophin-like"/>
    <property type="match status" value="1"/>
</dbReference>